<dbReference type="GO" id="GO:0004888">
    <property type="term" value="F:transmembrane signaling receptor activity"/>
    <property type="evidence" value="ECO:0007669"/>
    <property type="project" value="InterPro"/>
</dbReference>
<dbReference type="GO" id="GO:0007606">
    <property type="term" value="P:sensory perception of chemical stimulus"/>
    <property type="evidence" value="ECO:0007669"/>
    <property type="project" value="UniProtKB-UniRule"/>
</dbReference>
<accession>A0A183CC78</accession>
<dbReference type="Pfam" id="PF02118">
    <property type="entry name" value="Srg"/>
    <property type="match status" value="1"/>
</dbReference>
<name>A0A183CC78_GLOPA</name>
<proteinExistence type="inferred from homology"/>
<evidence type="ECO:0000313" key="8">
    <source>
        <dbReference type="WBParaSite" id="GPLIN_001047900"/>
    </source>
</evidence>
<reference evidence="7" key="1">
    <citation type="submission" date="2014-05" db="EMBL/GenBank/DDBJ databases">
        <title>The genome and life-stage specific transcriptomes of Globodera pallida elucidate key aspects of plant parasitism by a cyst nematode.</title>
        <authorList>
            <person name="Cotton J.A."/>
            <person name="Lilley C.J."/>
            <person name="Jones L.M."/>
            <person name="Kikuchi T."/>
            <person name="Reid A.J."/>
            <person name="Thorpe P."/>
            <person name="Tsai I.J."/>
            <person name="Beasley H."/>
            <person name="Blok V."/>
            <person name="Cock P.J.A."/>
            <person name="Van den Akker S.E."/>
            <person name="Holroyd N."/>
            <person name="Hunt M."/>
            <person name="Mantelin S."/>
            <person name="Naghra H."/>
            <person name="Pain A."/>
            <person name="Palomares-Rius J.E."/>
            <person name="Zarowiecki M."/>
            <person name="Berriman M."/>
            <person name="Jones J.T."/>
            <person name="Urwin P.E."/>
        </authorList>
    </citation>
    <scope>NUCLEOTIDE SEQUENCE [LARGE SCALE GENOMIC DNA]</scope>
    <source>
        <strain evidence="7">Lindley</strain>
    </source>
</reference>
<evidence type="ECO:0000313" key="7">
    <source>
        <dbReference type="Proteomes" id="UP000050741"/>
    </source>
</evidence>
<dbReference type="WBParaSite" id="GPLIN_001047900">
    <property type="protein sequence ID" value="GPLIN_001047900"/>
    <property type="gene ID" value="GPLIN_001047900"/>
</dbReference>
<evidence type="ECO:0000256" key="2">
    <source>
        <dbReference type="ARBA" id="ARBA00005692"/>
    </source>
</evidence>
<dbReference type="InterPro" id="IPR000609">
    <property type="entry name" value="7TM_GPCR_serpentine_rcpt_Srg"/>
</dbReference>
<evidence type="ECO:0000256" key="4">
    <source>
        <dbReference type="ARBA" id="ARBA00022989"/>
    </source>
</evidence>
<organism evidence="7 8">
    <name type="scientific">Globodera pallida</name>
    <name type="common">Potato cyst nematode worm</name>
    <name type="synonym">Heterodera pallida</name>
    <dbReference type="NCBI Taxonomy" id="36090"/>
    <lineage>
        <taxon>Eukaryota</taxon>
        <taxon>Metazoa</taxon>
        <taxon>Ecdysozoa</taxon>
        <taxon>Nematoda</taxon>
        <taxon>Chromadorea</taxon>
        <taxon>Rhabditida</taxon>
        <taxon>Tylenchina</taxon>
        <taxon>Tylenchomorpha</taxon>
        <taxon>Tylenchoidea</taxon>
        <taxon>Heteroderidae</taxon>
        <taxon>Heteroderinae</taxon>
        <taxon>Globodera</taxon>
    </lineage>
</organism>
<comment type="caution">
    <text evidence="6">Lacks conserved residue(s) required for the propagation of feature annotation.</text>
</comment>
<comment type="similarity">
    <text evidence="2 6">Belongs to the nematode receptor-like protein srg family.</text>
</comment>
<keyword evidence="7" id="KW-1185">Reference proteome</keyword>
<evidence type="ECO:0000256" key="3">
    <source>
        <dbReference type="ARBA" id="ARBA00022692"/>
    </source>
</evidence>
<sequence>MNYEKLWRRGLSFCVVATLLLPLPFTVPIFNLDMFIHVQHDNVSFTLDDHKTTNELNSTAIAAWSAVLFAIVCLLLNLATIFAYKINKFQKQNGQSSTTECKMTIYTVVTFFGQLIMAIFMVFLNLTASTFVDEQNNRYSLAQKWFGITLAENDILFLANFNQYPWINDFAMVAIPAW</sequence>
<feature type="transmembrane region" description="Helical" evidence="6">
    <location>
        <begin position="61"/>
        <end position="84"/>
    </location>
</feature>
<dbReference type="AlphaFoldDB" id="A0A183CC78"/>
<keyword evidence="4 6" id="KW-1133">Transmembrane helix</keyword>
<comment type="subcellular location">
    <subcellularLocation>
        <location evidence="1">Membrane</location>
        <topology evidence="1">Multi-pass membrane protein</topology>
    </subcellularLocation>
</comment>
<evidence type="ECO:0000256" key="6">
    <source>
        <dbReference type="RuleBase" id="RU280813"/>
    </source>
</evidence>
<keyword evidence="3 6" id="KW-0812">Transmembrane</keyword>
<reference evidence="8" key="2">
    <citation type="submission" date="2016-06" db="UniProtKB">
        <authorList>
            <consortium name="WormBaseParasite"/>
        </authorList>
    </citation>
    <scope>IDENTIFICATION</scope>
</reference>
<protein>
    <recommendedName>
        <fullName evidence="6">Serpentine receptor class gamma</fullName>
    </recommendedName>
</protein>
<dbReference type="Proteomes" id="UP000050741">
    <property type="component" value="Unassembled WGS sequence"/>
</dbReference>
<dbReference type="GO" id="GO:0016020">
    <property type="term" value="C:membrane"/>
    <property type="evidence" value="ECO:0007669"/>
    <property type="project" value="UniProtKB-SubCell"/>
</dbReference>
<evidence type="ECO:0000256" key="5">
    <source>
        <dbReference type="ARBA" id="ARBA00023136"/>
    </source>
</evidence>
<evidence type="ECO:0000256" key="1">
    <source>
        <dbReference type="ARBA" id="ARBA00004141"/>
    </source>
</evidence>
<keyword evidence="5 6" id="KW-0472">Membrane</keyword>
<feature type="transmembrane region" description="Helical" evidence="6">
    <location>
        <begin position="105"/>
        <end position="126"/>
    </location>
</feature>